<accession>A0AAW0LXQ4</accession>
<evidence type="ECO:0000313" key="2">
    <source>
        <dbReference type="EMBL" id="KAK7856135.1"/>
    </source>
</evidence>
<sequence>MVKAETPNHYDLLGQLFNTGTAIGFQQISSTQPAPNSNEKQELDATFLTHGVHINVKLDSGNNVKELPTPVAGQGSKRVGKQSSHSETSARKKRK</sequence>
<keyword evidence="3" id="KW-1185">Reference proteome</keyword>
<protein>
    <submittedName>
        <fullName evidence="2">Uncharacterized protein</fullName>
    </submittedName>
</protein>
<proteinExistence type="predicted"/>
<organism evidence="2 3">
    <name type="scientific">Quercus suber</name>
    <name type="common">Cork oak</name>
    <dbReference type="NCBI Taxonomy" id="58331"/>
    <lineage>
        <taxon>Eukaryota</taxon>
        <taxon>Viridiplantae</taxon>
        <taxon>Streptophyta</taxon>
        <taxon>Embryophyta</taxon>
        <taxon>Tracheophyta</taxon>
        <taxon>Spermatophyta</taxon>
        <taxon>Magnoliopsida</taxon>
        <taxon>eudicotyledons</taxon>
        <taxon>Gunneridae</taxon>
        <taxon>Pentapetalae</taxon>
        <taxon>rosids</taxon>
        <taxon>fabids</taxon>
        <taxon>Fagales</taxon>
        <taxon>Fagaceae</taxon>
        <taxon>Quercus</taxon>
    </lineage>
</organism>
<evidence type="ECO:0000256" key="1">
    <source>
        <dbReference type="SAM" id="MobiDB-lite"/>
    </source>
</evidence>
<dbReference type="EMBL" id="PKMF04000039">
    <property type="protein sequence ID" value="KAK7856135.1"/>
    <property type="molecule type" value="Genomic_DNA"/>
</dbReference>
<feature type="region of interest" description="Disordered" evidence="1">
    <location>
        <begin position="59"/>
        <end position="95"/>
    </location>
</feature>
<gene>
    <name evidence="2" type="ORF">CFP56_024961</name>
</gene>
<evidence type="ECO:0000313" key="3">
    <source>
        <dbReference type="Proteomes" id="UP000237347"/>
    </source>
</evidence>
<dbReference type="Proteomes" id="UP000237347">
    <property type="component" value="Unassembled WGS sequence"/>
</dbReference>
<comment type="caution">
    <text evidence="2">The sequence shown here is derived from an EMBL/GenBank/DDBJ whole genome shotgun (WGS) entry which is preliminary data.</text>
</comment>
<dbReference type="AlphaFoldDB" id="A0AAW0LXQ4"/>
<reference evidence="2 3" key="1">
    <citation type="journal article" date="2018" name="Sci. Data">
        <title>The draft genome sequence of cork oak.</title>
        <authorList>
            <person name="Ramos A.M."/>
            <person name="Usie A."/>
            <person name="Barbosa P."/>
            <person name="Barros P.M."/>
            <person name="Capote T."/>
            <person name="Chaves I."/>
            <person name="Simoes F."/>
            <person name="Abreu I."/>
            <person name="Carrasquinho I."/>
            <person name="Faro C."/>
            <person name="Guimaraes J.B."/>
            <person name="Mendonca D."/>
            <person name="Nobrega F."/>
            <person name="Rodrigues L."/>
            <person name="Saibo N.J.M."/>
            <person name="Varela M.C."/>
            <person name="Egas C."/>
            <person name="Matos J."/>
            <person name="Miguel C.M."/>
            <person name="Oliveira M.M."/>
            <person name="Ricardo C.P."/>
            <person name="Goncalves S."/>
        </authorList>
    </citation>
    <scope>NUCLEOTIDE SEQUENCE [LARGE SCALE GENOMIC DNA]</scope>
    <source>
        <strain evidence="3">cv. HL8</strain>
    </source>
</reference>
<name>A0AAW0LXQ4_QUESU</name>